<comment type="caution">
    <text evidence="7">The sequence shown here is derived from an EMBL/GenBank/DDBJ whole genome shotgun (WGS) entry which is preliminary data.</text>
</comment>
<dbReference type="Gene3D" id="3.40.640.10">
    <property type="entry name" value="Type I PLP-dependent aspartate aminotransferase-like (Major domain)"/>
    <property type="match status" value="1"/>
</dbReference>
<dbReference type="GO" id="GO:0016831">
    <property type="term" value="F:carboxy-lyase activity"/>
    <property type="evidence" value="ECO:0007669"/>
    <property type="project" value="UniProtKB-KW"/>
</dbReference>
<dbReference type="PANTHER" id="PTHR45677">
    <property type="entry name" value="GLUTAMATE DECARBOXYLASE-RELATED"/>
    <property type="match status" value="1"/>
</dbReference>
<dbReference type="SUPFAM" id="SSF53383">
    <property type="entry name" value="PLP-dependent transferases"/>
    <property type="match status" value="1"/>
</dbReference>
<dbReference type="Pfam" id="PF00282">
    <property type="entry name" value="Pyridoxal_deC"/>
    <property type="match status" value="1"/>
</dbReference>
<comment type="cofactor">
    <cofactor evidence="1 6">
        <name>pyridoxal 5'-phosphate</name>
        <dbReference type="ChEBI" id="CHEBI:597326"/>
    </cofactor>
</comment>
<evidence type="ECO:0000256" key="6">
    <source>
        <dbReference type="RuleBase" id="RU000382"/>
    </source>
</evidence>
<name>A0A8H6C676_CANAX</name>
<accession>A0A8H6C676</accession>
<comment type="similarity">
    <text evidence="2 6">Belongs to the group II decarboxylase family.</text>
</comment>
<gene>
    <name evidence="7" type="ORF">FOB64_000702</name>
</gene>
<sequence>MTIESNLESNRSEELDNLLTQLKPRLLAYIDEADPKSSNYKPESLGTFHEPKFLKQQFIDPDNDLDKPCSEEELFETIDKVLKFSVNTWNPGFLDKLYASNNPIGVISDILLSILNTNSHVYTVSPVLSVLENYIGKKYAQLFFHNETCGGLTFSGGSWSNITSLQIARSLKYPDTKVKGNGNYKFALYTSKHCHYSVEKGAILLGLGSENVFKVDVDENGVMDVDSLKQVIEKTKKEGYTPLYINATAGTTVFGSYDPFLEISKVAKEHNIHFHIDGSWGGNVIFSPKYRDRLAGSNMSIPLSLIPIKCWVFQTLVHFCCCLKWPISKSPCH</sequence>
<dbReference type="InterPro" id="IPR015421">
    <property type="entry name" value="PyrdxlP-dep_Trfase_major"/>
</dbReference>
<evidence type="ECO:0000256" key="1">
    <source>
        <dbReference type="ARBA" id="ARBA00001933"/>
    </source>
</evidence>
<evidence type="ECO:0000256" key="2">
    <source>
        <dbReference type="ARBA" id="ARBA00009533"/>
    </source>
</evidence>
<dbReference type="InterPro" id="IPR002129">
    <property type="entry name" value="PyrdxlP-dep_de-COase"/>
</dbReference>
<keyword evidence="4 6" id="KW-0663">Pyridoxal phosphate</keyword>
<dbReference type="Proteomes" id="UP000536275">
    <property type="component" value="Unassembled WGS sequence"/>
</dbReference>
<protein>
    <submittedName>
        <fullName evidence="7">Pyridoxal-dependent decarboxylase conserved domain family protein</fullName>
    </submittedName>
</protein>
<evidence type="ECO:0000256" key="5">
    <source>
        <dbReference type="ARBA" id="ARBA00023239"/>
    </source>
</evidence>
<evidence type="ECO:0000313" key="7">
    <source>
        <dbReference type="EMBL" id="KAF6072692.1"/>
    </source>
</evidence>
<dbReference type="InterPro" id="IPR015424">
    <property type="entry name" value="PyrdxlP-dep_Trfase"/>
</dbReference>
<keyword evidence="3" id="KW-0210">Decarboxylase</keyword>
<evidence type="ECO:0000313" key="8">
    <source>
        <dbReference type="Proteomes" id="UP000536275"/>
    </source>
</evidence>
<proteinExistence type="inferred from homology"/>
<organism evidence="7 8">
    <name type="scientific">Candida albicans</name>
    <name type="common">Yeast</name>
    <dbReference type="NCBI Taxonomy" id="5476"/>
    <lineage>
        <taxon>Eukaryota</taxon>
        <taxon>Fungi</taxon>
        <taxon>Dikarya</taxon>
        <taxon>Ascomycota</taxon>
        <taxon>Saccharomycotina</taxon>
        <taxon>Pichiomycetes</taxon>
        <taxon>Debaryomycetaceae</taxon>
        <taxon>Candida/Lodderomyces clade</taxon>
        <taxon>Candida</taxon>
    </lineage>
</organism>
<evidence type="ECO:0000256" key="4">
    <source>
        <dbReference type="ARBA" id="ARBA00022898"/>
    </source>
</evidence>
<dbReference type="Gene3D" id="3.90.1150.170">
    <property type="match status" value="1"/>
</dbReference>
<dbReference type="EMBL" id="JABWAD010000007">
    <property type="protein sequence ID" value="KAF6072692.1"/>
    <property type="molecule type" value="Genomic_DNA"/>
</dbReference>
<dbReference type="GO" id="GO:0005737">
    <property type="term" value="C:cytoplasm"/>
    <property type="evidence" value="ECO:0007669"/>
    <property type="project" value="TreeGrafter"/>
</dbReference>
<reference evidence="7 8" key="1">
    <citation type="submission" date="2020-03" db="EMBL/GenBank/DDBJ databases">
        <title>FDA dAtabase for Regulatory Grade micrObial Sequences (FDA-ARGOS): Supporting development and validation of Infectious Disease Dx tests.</title>
        <authorList>
            <person name="Campos J."/>
            <person name="Goldberg B."/>
            <person name="Tallon L."/>
            <person name="Sadzewicz L."/>
            <person name="Vavikolanu K."/>
            <person name="Mehta A."/>
            <person name="Aluvathingal J."/>
            <person name="Nadendla S."/>
            <person name="Nandy P."/>
            <person name="Geyer C."/>
            <person name="Yan Y."/>
            <person name="Sichtig H."/>
        </authorList>
    </citation>
    <scope>NUCLEOTIDE SEQUENCE [LARGE SCALE GENOMIC DNA]</scope>
    <source>
        <strain evidence="7 8">FDAARGOS_656</strain>
    </source>
</reference>
<dbReference type="GO" id="GO:0019752">
    <property type="term" value="P:carboxylic acid metabolic process"/>
    <property type="evidence" value="ECO:0007669"/>
    <property type="project" value="InterPro"/>
</dbReference>
<keyword evidence="5 6" id="KW-0456">Lyase</keyword>
<dbReference type="AlphaFoldDB" id="A0A8H6C676"/>
<dbReference type="PANTHER" id="PTHR45677:SF8">
    <property type="entry name" value="CYSTEINE SULFINIC ACID DECARBOXYLASE"/>
    <property type="match status" value="1"/>
</dbReference>
<dbReference type="GO" id="GO:0030170">
    <property type="term" value="F:pyridoxal phosphate binding"/>
    <property type="evidence" value="ECO:0007669"/>
    <property type="project" value="InterPro"/>
</dbReference>
<evidence type="ECO:0000256" key="3">
    <source>
        <dbReference type="ARBA" id="ARBA00022793"/>
    </source>
</evidence>